<proteinExistence type="predicted"/>
<dbReference type="AlphaFoldDB" id="W4LTI1"/>
<sequence length="176" mass="19465">MTTLSALASLPLTILIGTSAVSGPLGILALAATGLWGFVYGWTTSGQDQLNEARTRLFQQVSSLMQDVRDYFFNTELTAESLSVVDQYFEGLRQLTSERIETLATEKAAEAQAEVARLLQHAPLDDAQRQVKARELQQHIDDWNAIDTAIQQLMATLNTLEHADFHDLPTDSRLSC</sequence>
<organism evidence="1 2">
    <name type="scientific">Entotheonella factor</name>
    <dbReference type="NCBI Taxonomy" id="1429438"/>
    <lineage>
        <taxon>Bacteria</taxon>
        <taxon>Pseudomonadati</taxon>
        <taxon>Nitrospinota/Tectimicrobiota group</taxon>
        <taxon>Candidatus Tectimicrobiota</taxon>
        <taxon>Candidatus Entotheonellia</taxon>
        <taxon>Candidatus Entotheonellales</taxon>
        <taxon>Candidatus Entotheonellaceae</taxon>
        <taxon>Candidatus Entotheonella</taxon>
    </lineage>
</organism>
<dbReference type="Proteomes" id="UP000019141">
    <property type="component" value="Unassembled WGS sequence"/>
</dbReference>
<evidence type="ECO:0000313" key="1">
    <source>
        <dbReference type="EMBL" id="ETX01344.1"/>
    </source>
</evidence>
<dbReference type="EMBL" id="AZHW01000244">
    <property type="protein sequence ID" value="ETX01344.1"/>
    <property type="molecule type" value="Genomic_DNA"/>
</dbReference>
<dbReference type="HOGENOM" id="CLU_1522455_0_0_7"/>
<name>W4LTI1_ENTF1</name>
<reference evidence="1 2" key="1">
    <citation type="journal article" date="2014" name="Nature">
        <title>An environmental bacterial taxon with a large and distinct metabolic repertoire.</title>
        <authorList>
            <person name="Wilson M.C."/>
            <person name="Mori T."/>
            <person name="Ruckert C."/>
            <person name="Uria A.R."/>
            <person name="Helf M.J."/>
            <person name="Takada K."/>
            <person name="Gernert C."/>
            <person name="Steffens U.A."/>
            <person name="Heycke N."/>
            <person name="Schmitt S."/>
            <person name="Rinke C."/>
            <person name="Helfrich E.J."/>
            <person name="Brachmann A.O."/>
            <person name="Gurgui C."/>
            <person name="Wakimoto T."/>
            <person name="Kracht M."/>
            <person name="Crusemann M."/>
            <person name="Hentschel U."/>
            <person name="Abe I."/>
            <person name="Matsunaga S."/>
            <person name="Kalinowski J."/>
            <person name="Takeyama H."/>
            <person name="Piel J."/>
        </authorList>
    </citation>
    <scope>NUCLEOTIDE SEQUENCE [LARGE SCALE GENOMIC DNA]</scope>
    <source>
        <strain evidence="2">TSY1</strain>
    </source>
</reference>
<comment type="caution">
    <text evidence="1">The sequence shown here is derived from an EMBL/GenBank/DDBJ whole genome shotgun (WGS) entry which is preliminary data.</text>
</comment>
<evidence type="ECO:0000313" key="2">
    <source>
        <dbReference type="Proteomes" id="UP000019141"/>
    </source>
</evidence>
<gene>
    <name evidence="1" type="ORF">ETSY1_07760</name>
</gene>
<keyword evidence="2" id="KW-1185">Reference proteome</keyword>
<accession>W4LTI1</accession>
<protein>
    <submittedName>
        <fullName evidence="1">Uncharacterized protein</fullName>
    </submittedName>
</protein>